<reference evidence="1" key="1">
    <citation type="submission" date="2022-03" db="EMBL/GenBank/DDBJ databases">
        <authorList>
            <person name="Lindestad O."/>
        </authorList>
    </citation>
    <scope>NUCLEOTIDE SEQUENCE</scope>
</reference>
<evidence type="ECO:0000313" key="2">
    <source>
        <dbReference type="Proteomes" id="UP000838756"/>
    </source>
</evidence>
<name>A0A8S4QYB6_9NEOP</name>
<dbReference type="AlphaFoldDB" id="A0A8S4QYB6"/>
<evidence type="ECO:0000313" key="1">
    <source>
        <dbReference type="EMBL" id="CAH2227248.1"/>
    </source>
</evidence>
<comment type="caution">
    <text evidence="1">The sequence shown here is derived from an EMBL/GenBank/DDBJ whole genome shotgun (WGS) entry which is preliminary data.</text>
</comment>
<dbReference type="EMBL" id="CAKXAJ010022698">
    <property type="protein sequence ID" value="CAH2227248.1"/>
    <property type="molecule type" value="Genomic_DNA"/>
</dbReference>
<keyword evidence="2" id="KW-1185">Reference proteome</keyword>
<organism evidence="1 2">
    <name type="scientific">Pararge aegeria aegeria</name>
    <dbReference type="NCBI Taxonomy" id="348720"/>
    <lineage>
        <taxon>Eukaryota</taxon>
        <taxon>Metazoa</taxon>
        <taxon>Ecdysozoa</taxon>
        <taxon>Arthropoda</taxon>
        <taxon>Hexapoda</taxon>
        <taxon>Insecta</taxon>
        <taxon>Pterygota</taxon>
        <taxon>Neoptera</taxon>
        <taxon>Endopterygota</taxon>
        <taxon>Lepidoptera</taxon>
        <taxon>Glossata</taxon>
        <taxon>Ditrysia</taxon>
        <taxon>Papilionoidea</taxon>
        <taxon>Nymphalidae</taxon>
        <taxon>Satyrinae</taxon>
        <taxon>Satyrini</taxon>
        <taxon>Parargina</taxon>
        <taxon>Pararge</taxon>
    </lineage>
</organism>
<protein>
    <submittedName>
        <fullName evidence="1">Jg10128 protein</fullName>
    </submittedName>
</protein>
<sequence length="218" mass="24815">MEVIKNFLPKDSLNLHNTASSQDFASSSHKQEHGTDYRLIKREPSLENENCSESLFNNAEVDAIKVNGLSQDLVIGSVNAYDFLSIDDKSIVKDEISDIESMDNPNEVSIETHTPCKVIKTEPPLEKSIETWQNDSDKINIVVENIYDLKTVQNYSEKKDFTVKIKNEMLYDEPMTNSANPEEDVENCNGFKTCLVKSEPEYPQDTAYCDNLLIPYYV</sequence>
<dbReference type="Proteomes" id="UP000838756">
    <property type="component" value="Unassembled WGS sequence"/>
</dbReference>
<gene>
    <name evidence="1" type="primary">jg10128</name>
    <name evidence="1" type="ORF">PAEG_LOCUS7777</name>
</gene>
<proteinExistence type="predicted"/>
<accession>A0A8S4QYB6</accession>